<dbReference type="PANTHER" id="PTHR30332:SF24">
    <property type="entry name" value="SECRETIN GSPD-RELATED"/>
    <property type="match status" value="1"/>
</dbReference>
<keyword evidence="17" id="KW-1185">Reference proteome</keyword>
<feature type="signal peptide" evidence="12">
    <location>
        <begin position="1"/>
        <end position="22"/>
    </location>
</feature>
<keyword evidence="9" id="KW-0998">Cell outer membrane</keyword>
<evidence type="ECO:0000256" key="11">
    <source>
        <dbReference type="SAM" id="MobiDB-lite"/>
    </source>
</evidence>
<dbReference type="Gene3D" id="3.30.1370.120">
    <property type="match status" value="3"/>
</dbReference>
<evidence type="ECO:0000256" key="9">
    <source>
        <dbReference type="ARBA" id="ARBA00023237"/>
    </source>
</evidence>
<protein>
    <submittedName>
        <fullName evidence="16">Type II secretion system protein GspD</fullName>
    </submittedName>
</protein>
<evidence type="ECO:0000256" key="10">
    <source>
        <dbReference type="RuleBase" id="RU004004"/>
    </source>
</evidence>
<organism evidence="16 17">
    <name type="scientific">Dickeya poaceiphila</name>
    <dbReference type="NCBI Taxonomy" id="568768"/>
    <lineage>
        <taxon>Bacteria</taxon>
        <taxon>Pseudomonadati</taxon>
        <taxon>Pseudomonadota</taxon>
        <taxon>Gammaproteobacteria</taxon>
        <taxon>Enterobacterales</taxon>
        <taxon>Pectobacteriaceae</taxon>
        <taxon>Dickeya</taxon>
    </lineage>
</organism>
<dbReference type="NCBIfam" id="TIGR02517">
    <property type="entry name" value="type_II_gspD"/>
    <property type="match status" value="1"/>
</dbReference>
<dbReference type="InterPro" id="IPR001775">
    <property type="entry name" value="GspD/PilQ"/>
</dbReference>
<evidence type="ECO:0000256" key="3">
    <source>
        <dbReference type="ARBA" id="ARBA00022448"/>
    </source>
</evidence>
<evidence type="ECO:0000256" key="1">
    <source>
        <dbReference type="ARBA" id="ARBA00004442"/>
    </source>
</evidence>
<dbReference type="GO" id="GO:0015628">
    <property type="term" value="P:protein secretion by the type II secretion system"/>
    <property type="evidence" value="ECO:0007669"/>
    <property type="project" value="InterPro"/>
</dbReference>
<dbReference type="InterPro" id="IPR038591">
    <property type="entry name" value="NolW-like_sf"/>
</dbReference>
<feature type="domain" description="Type II/III secretion system secretin-like" evidence="13">
    <location>
        <begin position="486"/>
        <end position="649"/>
    </location>
</feature>
<evidence type="ECO:0000313" key="16">
    <source>
        <dbReference type="EMBL" id="QDX31230.1"/>
    </source>
</evidence>
<keyword evidence="6 12" id="KW-0732">Signal</keyword>
<accession>A0A5B8IHT8</accession>
<keyword evidence="5" id="KW-0812">Transmembrane</keyword>
<dbReference type="Pfam" id="PF21305">
    <property type="entry name" value="type_II_gspD_N0"/>
    <property type="match status" value="1"/>
</dbReference>
<gene>
    <name evidence="16" type="primary">gspD</name>
    <name evidence="16" type="ORF">Dpoa569_0003222</name>
</gene>
<keyword evidence="3 10" id="KW-0813">Transport</keyword>
<dbReference type="Pfam" id="PF00263">
    <property type="entry name" value="Secretin"/>
    <property type="match status" value="1"/>
</dbReference>
<dbReference type="InterPro" id="IPR004845">
    <property type="entry name" value="T2SS_GspD_CS"/>
</dbReference>
<proteinExistence type="inferred from homology"/>
<dbReference type="PANTHER" id="PTHR30332">
    <property type="entry name" value="PROBABLE GENERAL SECRETION PATHWAY PROTEIN D"/>
    <property type="match status" value="1"/>
</dbReference>
<evidence type="ECO:0000256" key="5">
    <source>
        <dbReference type="ARBA" id="ARBA00022692"/>
    </source>
</evidence>
<dbReference type="GO" id="GO:0015627">
    <property type="term" value="C:type II protein secretion system complex"/>
    <property type="evidence" value="ECO:0007669"/>
    <property type="project" value="InterPro"/>
</dbReference>
<reference evidence="16 17" key="1">
    <citation type="journal article" date="2019" name="Environ. Microbiol.">
        <title>The phytopathogenic nature of Dickeya aquatica 174/2 and the dynamic early evolution of Dickeya pathogenicity.</title>
        <authorList>
            <person name="Duprey A."/>
            <person name="Taib N."/>
            <person name="Leonard S."/>
            <person name="Garin T."/>
            <person name="Flandrois J.P."/>
            <person name="Nasser W."/>
            <person name="Brochier-Armanet C."/>
            <person name="Reverchon S."/>
        </authorList>
    </citation>
    <scope>NUCLEOTIDE SEQUENCE [LARGE SCALE GENOMIC DNA]</scope>
    <source>
        <strain evidence="16 17">NCPPB 569</strain>
    </source>
</reference>
<keyword evidence="7" id="KW-0653">Protein transport</keyword>
<dbReference type="Pfam" id="PF03958">
    <property type="entry name" value="Secretin_N"/>
    <property type="match status" value="2"/>
</dbReference>
<dbReference type="EMBL" id="CP042220">
    <property type="protein sequence ID" value="QDX31230.1"/>
    <property type="molecule type" value="Genomic_DNA"/>
</dbReference>
<dbReference type="PROSITE" id="PS00875">
    <property type="entry name" value="T2SP_D"/>
    <property type="match status" value="1"/>
</dbReference>
<dbReference type="InterPro" id="IPR005644">
    <property type="entry name" value="NolW-like"/>
</dbReference>
<dbReference type="InterPro" id="IPR013356">
    <property type="entry name" value="T2SS_GspD"/>
</dbReference>
<feature type="domain" description="GspD-like N0" evidence="15">
    <location>
        <begin position="49"/>
        <end position="117"/>
    </location>
</feature>
<evidence type="ECO:0000259" key="13">
    <source>
        <dbReference type="Pfam" id="PF00263"/>
    </source>
</evidence>
<name>A0A5B8IHT8_9GAMM</name>
<dbReference type="Proteomes" id="UP000320591">
    <property type="component" value="Chromosome"/>
</dbReference>
<feature type="region of interest" description="Disordered" evidence="11">
    <location>
        <begin position="321"/>
        <end position="367"/>
    </location>
</feature>
<evidence type="ECO:0000313" key="17">
    <source>
        <dbReference type="Proteomes" id="UP000320591"/>
    </source>
</evidence>
<evidence type="ECO:0000256" key="2">
    <source>
        <dbReference type="ARBA" id="ARBA00006980"/>
    </source>
</evidence>
<feature type="compositionally biased region" description="Polar residues" evidence="11">
    <location>
        <begin position="331"/>
        <end position="341"/>
    </location>
</feature>
<evidence type="ECO:0000256" key="12">
    <source>
        <dbReference type="SAM" id="SignalP"/>
    </source>
</evidence>
<dbReference type="InterPro" id="IPR004846">
    <property type="entry name" value="T2SS/T3SS_dom"/>
</dbReference>
<dbReference type="STRING" id="568768.GCA_000406125_00737"/>
<feature type="chain" id="PRO_5022833035" evidence="12">
    <location>
        <begin position="23"/>
        <end position="700"/>
    </location>
</feature>
<dbReference type="InterPro" id="IPR049371">
    <property type="entry name" value="GspD-like_N0"/>
</dbReference>
<evidence type="ECO:0000256" key="7">
    <source>
        <dbReference type="ARBA" id="ARBA00022927"/>
    </source>
</evidence>
<dbReference type="AlphaFoldDB" id="A0A5B8IHT8"/>
<dbReference type="GO" id="GO:0009279">
    <property type="term" value="C:cell outer membrane"/>
    <property type="evidence" value="ECO:0007669"/>
    <property type="project" value="UniProtKB-SubCell"/>
</dbReference>
<evidence type="ECO:0000256" key="6">
    <source>
        <dbReference type="ARBA" id="ARBA00022729"/>
    </source>
</evidence>
<evidence type="ECO:0000259" key="15">
    <source>
        <dbReference type="Pfam" id="PF21305"/>
    </source>
</evidence>
<dbReference type="KEGG" id="dic:Dpoa569_0003222"/>
<dbReference type="PRINTS" id="PR00811">
    <property type="entry name" value="BCTERIALGSPD"/>
</dbReference>
<sequence length="700" mass="75793">MNNVLRLNVFVFIFMVSNSVCAEKETTTDDVHALATTQSENTSKKYSASFREVDIKEFVATAAKILKKNIIIDPSITGQISVRSYEDLDENQYLVFFMNVMEAYGYSVVSVDNHTLNIVPQAQSLRAAWAEGNKGRGKNIVVRLAKMDTLSGAELEPILSAIAESSAVKLKYYSPGNLFIFTGREDVVERLVGIVNQVDNARKDNSPAVFSLSQAKASDVAKSLQNTFRNLNPEDKDAPLIYGNDATRTIVVKGGAQVKAEIGRLISAMDVPGQQSQVFFLKYADAVQMAKLFNNNQSGSSEAGAFSGSSMAMEALLAQQSQQLQGGMTPAGQSTNLDSQATGGSLSGSGGTDFSTDPSSMFGSSMSGDGDTLLKQIHVHADRDNNALVVSAPPAAMKQVSSIIRQLDVRHEQVLVEAIVVEVQKAEGLNLGISWGNKNYGGSNFNGVNVGKGFTQDNPLVNALKNGEGLVAGFYHGNWGTLFNSLESNRGNNILATPSVVTLDNHRAEFNVGQDVPILTGSRTTNNDNIFNTVQRRTIGIKFSIVPRINQSGTILLNISQEISSLSDTRQVNNNLGSVFNIRTVNNVVQVQDGETVVIGGLLDDEKKETVDKVPLLGDIPFLGNLFKYTSRNNDKRNLMLFIRPRIIRSDSADTVQMRRGASSPVADETAQDASHTRESPHADVNAILNGIHKFTVSLR</sequence>
<feature type="domain" description="NolW-like" evidence="14">
    <location>
        <begin position="208"/>
        <end position="275"/>
    </location>
</feature>
<dbReference type="InterPro" id="IPR050810">
    <property type="entry name" value="Bact_Secretion_Sys_Channel"/>
</dbReference>
<feature type="compositionally biased region" description="Low complexity" evidence="11">
    <location>
        <begin position="352"/>
        <end position="367"/>
    </location>
</feature>
<evidence type="ECO:0000259" key="14">
    <source>
        <dbReference type="Pfam" id="PF03958"/>
    </source>
</evidence>
<keyword evidence="4" id="KW-1134">Transmembrane beta strand</keyword>
<evidence type="ECO:0000256" key="8">
    <source>
        <dbReference type="ARBA" id="ARBA00023136"/>
    </source>
</evidence>
<dbReference type="OrthoDB" id="9779724at2"/>
<feature type="domain" description="NolW-like" evidence="14">
    <location>
        <begin position="276"/>
        <end position="412"/>
    </location>
</feature>
<feature type="region of interest" description="Disordered" evidence="11">
    <location>
        <begin position="654"/>
        <end position="681"/>
    </location>
</feature>
<comment type="similarity">
    <text evidence="2">Belongs to the bacterial secretin family. GSP D subfamily.</text>
</comment>
<keyword evidence="8" id="KW-0472">Membrane</keyword>
<evidence type="ECO:0000256" key="4">
    <source>
        <dbReference type="ARBA" id="ARBA00022452"/>
    </source>
</evidence>
<comment type="subcellular location">
    <subcellularLocation>
        <location evidence="1 10">Cell outer membrane</location>
    </subcellularLocation>
</comment>
<dbReference type="RefSeq" id="WP_042868723.1">
    <property type="nucleotide sequence ID" value="NZ_CM001975.1"/>
</dbReference>